<dbReference type="RefSeq" id="XP_001583606.1">
    <property type="nucleotide sequence ID" value="XM_001583556.1"/>
</dbReference>
<protein>
    <submittedName>
        <fullName evidence="1">Uncharacterized protein</fullName>
    </submittedName>
</protein>
<dbReference type="EMBL" id="DS113182">
    <property type="protein sequence ID" value="EAY22620.1"/>
    <property type="molecule type" value="Genomic_DNA"/>
</dbReference>
<keyword evidence="2" id="KW-1185">Reference proteome</keyword>
<evidence type="ECO:0000313" key="2">
    <source>
        <dbReference type="Proteomes" id="UP000001542"/>
    </source>
</evidence>
<dbReference type="Proteomes" id="UP000001542">
    <property type="component" value="Unassembled WGS sequence"/>
</dbReference>
<organism evidence="1 2">
    <name type="scientific">Trichomonas vaginalis (strain ATCC PRA-98 / G3)</name>
    <dbReference type="NCBI Taxonomy" id="412133"/>
    <lineage>
        <taxon>Eukaryota</taxon>
        <taxon>Metamonada</taxon>
        <taxon>Parabasalia</taxon>
        <taxon>Trichomonadida</taxon>
        <taxon>Trichomonadidae</taxon>
        <taxon>Trichomonas</taxon>
    </lineage>
</organism>
<dbReference type="VEuPathDB" id="TrichDB:TVAGG3_0265350"/>
<name>A2D9X2_TRIV3</name>
<dbReference type="InParanoid" id="A2D9X2"/>
<dbReference type="VEuPathDB" id="TrichDB:TVAG_475480"/>
<sequence length="1543" mass="180618">MDPIEDRSTWDYIYHAMFSEALLTDVFVESCDKNIAIKNLHEYFNLIDKSDENFGNRYIVDCILKRFDKSDLNFNEEIVLYFLNRSKDQIVRALLPYLNSNQANYNFSDKEKHNIAFFLLAFKDTYPGAYKILYNKFRQLINAVTLETLYDSVGQESFWLLQEAPISFFNSFRIDNEVVFDLFKIPLFYTDINVTHALQKRLTNLYLYPNPFPKIPDLAFSCMNTVINLNTHFMDVMNQMAIEYLTSGDYNLMISNFKLFQTTIPYFLVAHKDLVYKDLQNIVPLLSENFPPSWASQLVARFRNDYKLLELIQFLNNKDKTPDLEILLKNSIPFLIQNAIGNAEILNYGKVRYFTVSDRAAKADFDFLRSYTAFRYFFSILTSPPTYASKFIEQINDVLSTIQNPKILDSVCIDLFSLLFMKKDGNFMLTTSTVRMLVKVLNNYSTNQYIANANAMFQKIPFWQREPQFHSFFERNPSDIYEAILSQRWDKADMLTQGLPLYRKFFLLSNAMYNKLNDQDFSEESLKYKEIIDLEFEFTKSQKINLRGFIDKFPEYKDIIEKRMQSEDPIDILNKTQVRKALYDCEQFYNVIDLEPILEDLKKHSMLYEFSNYLNEYRHVTNMIKIDIPKAIMTSYKSGNLKFAEKICKMAGKSIMEVILENSSDFELDEDFVLKNFNEYKLEMIVLCITQINPSILMKLPDIPKEILSYISPHFDLQNRSNDFKKLIQIIETGEDEFIDDILFNVNHRQVLKYLLDNKEILKFTKTVYNVLNVVEYTTENEEERNQIINIKINFVIDNFTKSDGSENDIVNVLTEKLSKEIALQYLINKNENCQYLTVENLFDKYKEEDEFFLVKIVKSFPKYFRQLLTKFTRFTKVFEISATPQNRDILNAFKLLPSQILNECQTIDRISILNALEKLPSEIFALKKEITYFLADDDFTDLINRMSDFTMKCKVVRFLQEFYSESQNLSIVVEKIVKDTVKSIYINSIESENSAVLTLQTAMTIAEGEQHKLVEILLNLVRSGLFAVHKISYNFSGLDEENFGDYLMEISIKSDIYDVGNEICDLCHLSSDKMNFQISFLLLRLGLYNDAKKINFTKTTRLENFEYKGWHQNQSPFLDTTALFIMPLMKATIAPPSLAPSLLQLSLPIKEEDIQKIDSQNVYLCLKNLSQRFIEKRKSKPGLPITRTDDDKKRLELIMHAKYFVMRYYDISNTLSILMMMQCIGDAYQTLFLIENEEEKVNLFANYFYLPAFCTLNFGNEFEKFMKTNDPNFALTNKMWNGLIEYLKEMSMYENLAFVYCFREMYAEESIARLNLFSTATSFTQSYNLTSNALLSLDNALKSQKGRSNYSYDELQESYNLVSIQHHFFQFLFENRKLMISLNETEGIDIIHNPQSGAKMAAILLLEGHETESLYKDIISTTGVDDNQLVKALAEIIKGFEPMKATDLLSKMKKKKNHRRLVPLIIRKILPELALSKYSMNIPAFIMMVDDLKLRALLFIEYDCLGEATELVHMEKMTDLITLIAYRASQTGRDLIILNYVK</sequence>
<gene>
    <name evidence="1" type="ORF">TVAG_475480</name>
</gene>
<accession>A2D9X2</accession>
<dbReference type="OrthoDB" id="10640954at2759"/>
<reference evidence="1" key="2">
    <citation type="journal article" date="2007" name="Science">
        <title>Draft genome sequence of the sexually transmitted pathogen Trichomonas vaginalis.</title>
        <authorList>
            <person name="Carlton J.M."/>
            <person name="Hirt R.P."/>
            <person name="Silva J.C."/>
            <person name="Delcher A.L."/>
            <person name="Schatz M."/>
            <person name="Zhao Q."/>
            <person name="Wortman J.R."/>
            <person name="Bidwell S.L."/>
            <person name="Alsmark U.C.M."/>
            <person name="Besteiro S."/>
            <person name="Sicheritz-Ponten T."/>
            <person name="Noel C.J."/>
            <person name="Dacks J.B."/>
            <person name="Foster P.G."/>
            <person name="Simillion C."/>
            <person name="Van de Peer Y."/>
            <person name="Miranda-Saavedra D."/>
            <person name="Barton G.J."/>
            <person name="Westrop G.D."/>
            <person name="Mueller S."/>
            <person name="Dessi D."/>
            <person name="Fiori P.L."/>
            <person name="Ren Q."/>
            <person name="Paulsen I."/>
            <person name="Zhang H."/>
            <person name="Bastida-Corcuera F.D."/>
            <person name="Simoes-Barbosa A."/>
            <person name="Brown M.T."/>
            <person name="Hayes R.D."/>
            <person name="Mukherjee M."/>
            <person name="Okumura C.Y."/>
            <person name="Schneider R."/>
            <person name="Smith A.J."/>
            <person name="Vanacova S."/>
            <person name="Villalvazo M."/>
            <person name="Haas B.J."/>
            <person name="Pertea M."/>
            <person name="Feldblyum T.V."/>
            <person name="Utterback T.R."/>
            <person name="Shu C.L."/>
            <person name="Osoegawa K."/>
            <person name="de Jong P.J."/>
            <person name="Hrdy I."/>
            <person name="Horvathova L."/>
            <person name="Zubacova Z."/>
            <person name="Dolezal P."/>
            <person name="Malik S.B."/>
            <person name="Logsdon J.M. Jr."/>
            <person name="Henze K."/>
            <person name="Gupta A."/>
            <person name="Wang C.C."/>
            <person name="Dunne R.L."/>
            <person name="Upcroft J.A."/>
            <person name="Upcroft P."/>
            <person name="White O."/>
            <person name="Salzberg S.L."/>
            <person name="Tang P."/>
            <person name="Chiu C.-H."/>
            <person name="Lee Y.-S."/>
            <person name="Embley T.M."/>
            <person name="Coombs G.H."/>
            <person name="Mottram J.C."/>
            <person name="Tachezy J."/>
            <person name="Fraser-Liggett C.M."/>
            <person name="Johnson P.J."/>
        </authorList>
    </citation>
    <scope>NUCLEOTIDE SEQUENCE [LARGE SCALE GENOMIC DNA]</scope>
    <source>
        <strain evidence="1">G3</strain>
    </source>
</reference>
<dbReference type="KEGG" id="tva:5468203"/>
<proteinExistence type="predicted"/>
<reference evidence="1" key="1">
    <citation type="submission" date="2006-10" db="EMBL/GenBank/DDBJ databases">
        <authorList>
            <person name="Amadeo P."/>
            <person name="Zhao Q."/>
            <person name="Wortman J."/>
            <person name="Fraser-Liggett C."/>
            <person name="Carlton J."/>
        </authorList>
    </citation>
    <scope>NUCLEOTIDE SEQUENCE</scope>
    <source>
        <strain evidence="1">G3</strain>
    </source>
</reference>
<evidence type="ECO:0000313" key="1">
    <source>
        <dbReference type="EMBL" id="EAY22620.1"/>
    </source>
</evidence>